<feature type="domain" description="PAC" evidence="15">
    <location>
        <begin position="297"/>
        <end position="349"/>
    </location>
</feature>
<dbReference type="InterPro" id="IPR011006">
    <property type="entry name" value="CheY-like_superfamily"/>
</dbReference>
<dbReference type="FunFam" id="1.10.287.130:FF:000001">
    <property type="entry name" value="Two-component sensor histidine kinase"/>
    <property type="match status" value="1"/>
</dbReference>
<evidence type="ECO:0000256" key="1">
    <source>
        <dbReference type="ARBA" id="ARBA00000085"/>
    </source>
</evidence>
<dbReference type="CDD" id="cd17580">
    <property type="entry name" value="REC_2_DhkD-like"/>
    <property type="match status" value="1"/>
</dbReference>
<dbReference type="GO" id="GO:0005886">
    <property type="term" value="C:plasma membrane"/>
    <property type="evidence" value="ECO:0007669"/>
    <property type="project" value="TreeGrafter"/>
</dbReference>
<dbReference type="InterPro" id="IPR007891">
    <property type="entry name" value="CHASE3"/>
</dbReference>
<keyword evidence="17" id="KW-1185">Reference proteome</keyword>
<feature type="domain" description="Histidine kinase" evidence="12">
    <location>
        <begin position="360"/>
        <end position="577"/>
    </location>
</feature>
<gene>
    <name evidence="16" type="primary">luxQ_4</name>
    <name evidence="16" type="ORF">ElP_32260</name>
</gene>
<dbReference type="PROSITE" id="PS50113">
    <property type="entry name" value="PAC"/>
    <property type="match status" value="1"/>
</dbReference>
<evidence type="ECO:0000256" key="7">
    <source>
        <dbReference type="ARBA" id="ARBA00023136"/>
    </source>
</evidence>
<dbReference type="EC" id="2.7.13.3" evidence="2"/>
<dbReference type="Gene3D" id="3.30.565.10">
    <property type="entry name" value="Histidine kinase-like ATPase, C-terminal domain"/>
    <property type="match status" value="1"/>
</dbReference>
<sequence length="714" mass="77508" precursor="true">MKDTRTILALGFAATAGVLALNAAVAVANLRQIAANNRRVVQGVETLRQLNETLSSAKDAETGQRGYILTGEEPYLEPYRAGVAAIDGHLRVLRASLGNPGQGERLAALESLLGQRLAVLDRTVRLRREEGFEPAAEVVRAGRGKSLMDDIRLVVAEMEEHERRLLTRRSAEARASLGRAIVALAVATAAALTLVTLLYVALRRHLAARERSEASLREQAERWQVTLASIGDGVIVCDDRGRVTLMNPVAESLCGQTASEASGRPLEEVFRIINEETRQPAEAPVARVLREGVVVGLANHTALVAADGTERPIHDGAAPIRDARGQITGVVLIFQDDTERRRHERELVEANRRKDEFIAMLSHELRNPLAAIGSAVVLIRDPAAASEHGWAGEVIERQVRHMTRLVDDLLDVARLTRGAVRLRTEPLDALTVIGHVVEAIRPLLDERGIRLEIGLMPDLLPLEADPVRLLQVVDNLLSNAARFTEPGGHIRLSAEHAGDRVVLRVRDTGVGIPAELLPRVFEPFVQGERSSARTEGGLGVGLAIARSLVELHGGTITARSDGPGRGSEFVVSLPAAEPQAIPDRRSTPAEPAKRRPPRVLIVDDNKDLVRGLSLLLRRLGYQVAVAYDGPEGIDAARSEHPEVILLDIGLPTLDGYEVARRLRREAALEGTRIIAVTGYGQEEDRRRSAEAGFDLHLTKPVDPETLVSLMGKPG</sequence>
<dbReference type="AlphaFoldDB" id="A0A518H3B0"/>
<dbReference type="PROSITE" id="PS50112">
    <property type="entry name" value="PAS"/>
    <property type="match status" value="1"/>
</dbReference>
<dbReference type="InterPro" id="IPR004358">
    <property type="entry name" value="Sig_transdc_His_kin-like_C"/>
</dbReference>
<feature type="modified residue" description="4-aspartylphosphate" evidence="8">
    <location>
        <position position="647"/>
    </location>
</feature>
<dbReference type="FunFam" id="3.30.565.10:FF:000006">
    <property type="entry name" value="Sensor histidine kinase WalK"/>
    <property type="match status" value="1"/>
</dbReference>
<feature type="signal peptide" evidence="11">
    <location>
        <begin position="1"/>
        <end position="23"/>
    </location>
</feature>
<keyword evidence="10" id="KW-1133">Transmembrane helix</keyword>
<keyword evidence="10" id="KW-0812">Transmembrane</keyword>
<keyword evidence="5 16" id="KW-0418">Kinase</keyword>
<dbReference type="NCBIfam" id="TIGR00229">
    <property type="entry name" value="sensory_box"/>
    <property type="match status" value="1"/>
</dbReference>
<evidence type="ECO:0000256" key="8">
    <source>
        <dbReference type="PROSITE-ProRule" id="PRU00169"/>
    </source>
</evidence>
<dbReference type="Proteomes" id="UP000317835">
    <property type="component" value="Chromosome"/>
</dbReference>
<dbReference type="Pfam" id="PF05227">
    <property type="entry name" value="CHASE3"/>
    <property type="match status" value="1"/>
</dbReference>
<evidence type="ECO:0000259" key="14">
    <source>
        <dbReference type="PROSITE" id="PS50112"/>
    </source>
</evidence>
<dbReference type="InterPro" id="IPR003661">
    <property type="entry name" value="HisK_dim/P_dom"/>
</dbReference>
<dbReference type="InterPro" id="IPR035965">
    <property type="entry name" value="PAS-like_dom_sf"/>
</dbReference>
<evidence type="ECO:0000256" key="5">
    <source>
        <dbReference type="ARBA" id="ARBA00022777"/>
    </source>
</evidence>
<dbReference type="Pfam" id="PF08448">
    <property type="entry name" value="PAS_4"/>
    <property type="match status" value="1"/>
</dbReference>
<feature type="chain" id="PRO_5021864936" description="histidine kinase" evidence="11">
    <location>
        <begin position="24"/>
        <end position="714"/>
    </location>
</feature>
<dbReference type="Gene3D" id="3.30.450.20">
    <property type="entry name" value="PAS domain"/>
    <property type="match status" value="1"/>
</dbReference>
<feature type="domain" description="Response regulatory" evidence="13">
    <location>
        <begin position="598"/>
        <end position="714"/>
    </location>
</feature>
<protein>
    <recommendedName>
        <fullName evidence="2">histidine kinase</fullName>
        <ecNumber evidence="2">2.7.13.3</ecNumber>
    </recommendedName>
</protein>
<dbReference type="Pfam" id="PF02518">
    <property type="entry name" value="HATPase_c"/>
    <property type="match status" value="1"/>
</dbReference>
<proteinExistence type="predicted"/>
<feature type="region of interest" description="Disordered" evidence="9">
    <location>
        <begin position="577"/>
        <end position="596"/>
    </location>
</feature>
<reference evidence="16 17" key="1">
    <citation type="submission" date="2019-02" db="EMBL/GenBank/DDBJ databases">
        <title>Deep-cultivation of Planctomycetes and their phenomic and genomic characterization uncovers novel biology.</title>
        <authorList>
            <person name="Wiegand S."/>
            <person name="Jogler M."/>
            <person name="Boedeker C."/>
            <person name="Pinto D."/>
            <person name="Vollmers J."/>
            <person name="Rivas-Marin E."/>
            <person name="Kohn T."/>
            <person name="Peeters S.H."/>
            <person name="Heuer A."/>
            <person name="Rast P."/>
            <person name="Oberbeckmann S."/>
            <person name="Bunk B."/>
            <person name="Jeske O."/>
            <person name="Meyerdierks A."/>
            <person name="Storesund J.E."/>
            <person name="Kallscheuer N."/>
            <person name="Luecker S."/>
            <person name="Lage O.M."/>
            <person name="Pohl T."/>
            <person name="Merkel B.J."/>
            <person name="Hornburger P."/>
            <person name="Mueller R.-W."/>
            <person name="Bruemmer F."/>
            <person name="Labrenz M."/>
            <person name="Spormann A.M."/>
            <person name="Op den Camp H."/>
            <person name="Overmann J."/>
            <person name="Amann R."/>
            <person name="Jetten M.S.M."/>
            <person name="Mascher T."/>
            <person name="Medema M.H."/>
            <person name="Devos D.P."/>
            <person name="Kaster A.-K."/>
            <person name="Ovreas L."/>
            <person name="Rohde M."/>
            <person name="Galperin M.Y."/>
            <person name="Jogler C."/>
        </authorList>
    </citation>
    <scope>NUCLEOTIDE SEQUENCE [LARGE SCALE GENOMIC DNA]</scope>
    <source>
        <strain evidence="16 17">ElP</strain>
    </source>
</reference>
<evidence type="ECO:0000256" key="11">
    <source>
        <dbReference type="SAM" id="SignalP"/>
    </source>
</evidence>
<dbReference type="PRINTS" id="PR00344">
    <property type="entry name" value="BCTRLSENSOR"/>
</dbReference>
<keyword evidence="3 8" id="KW-0597">Phosphoprotein</keyword>
<evidence type="ECO:0000256" key="6">
    <source>
        <dbReference type="ARBA" id="ARBA00023012"/>
    </source>
</evidence>
<keyword evidence="6" id="KW-0902">Two-component regulatory system</keyword>
<dbReference type="InterPro" id="IPR003594">
    <property type="entry name" value="HATPase_dom"/>
</dbReference>
<evidence type="ECO:0000256" key="3">
    <source>
        <dbReference type="ARBA" id="ARBA00022553"/>
    </source>
</evidence>
<dbReference type="InterPro" id="IPR036890">
    <property type="entry name" value="HATPase_C_sf"/>
</dbReference>
<feature type="transmembrane region" description="Helical" evidence="10">
    <location>
        <begin position="180"/>
        <end position="202"/>
    </location>
</feature>
<organism evidence="16 17">
    <name type="scientific">Tautonia plasticadhaerens</name>
    <dbReference type="NCBI Taxonomy" id="2527974"/>
    <lineage>
        <taxon>Bacteria</taxon>
        <taxon>Pseudomonadati</taxon>
        <taxon>Planctomycetota</taxon>
        <taxon>Planctomycetia</taxon>
        <taxon>Isosphaerales</taxon>
        <taxon>Isosphaeraceae</taxon>
        <taxon>Tautonia</taxon>
    </lineage>
</organism>
<evidence type="ECO:0000313" key="17">
    <source>
        <dbReference type="Proteomes" id="UP000317835"/>
    </source>
</evidence>
<dbReference type="GO" id="GO:0009927">
    <property type="term" value="F:histidine phosphotransfer kinase activity"/>
    <property type="evidence" value="ECO:0007669"/>
    <property type="project" value="TreeGrafter"/>
</dbReference>
<dbReference type="InterPro" id="IPR036097">
    <property type="entry name" value="HisK_dim/P_sf"/>
</dbReference>
<dbReference type="CDD" id="cd00130">
    <property type="entry name" value="PAS"/>
    <property type="match status" value="1"/>
</dbReference>
<evidence type="ECO:0000259" key="15">
    <source>
        <dbReference type="PROSITE" id="PS50113"/>
    </source>
</evidence>
<dbReference type="SMART" id="SM00448">
    <property type="entry name" value="REC"/>
    <property type="match status" value="1"/>
</dbReference>
<dbReference type="SMART" id="SM00091">
    <property type="entry name" value="PAS"/>
    <property type="match status" value="1"/>
</dbReference>
<evidence type="ECO:0000313" key="16">
    <source>
        <dbReference type="EMBL" id="QDV35323.1"/>
    </source>
</evidence>
<dbReference type="Gene3D" id="3.40.50.2300">
    <property type="match status" value="1"/>
</dbReference>
<keyword evidence="11" id="KW-0732">Signal</keyword>
<dbReference type="Gene3D" id="1.10.287.130">
    <property type="match status" value="1"/>
</dbReference>
<dbReference type="Pfam" id="PF00512">
    <property type="entry name" value="HisKA"/>
    <property type="match status" value="1"/>
</dbReference>
<dbReference type="KEGG" id="tpla:ElP_32260"/>
<dbReference type="EMBL" id="CP036426">
    <property type="protein sequence ID" value="QDV35323.1"/>
    <property type="molecule type" value="Genomic_DNA"/>
</dbReference>
<evidence type="ECO:0000256" key="9">
    <source>
        <dbReference type="SAM" id="MobiDB-lite"/>
    </source>
</evidence>
<dbReference type="PROSITE" id="PS50109">
    <property type="entry name" value="HIS_KIN"/>
    <property type="match status" value="1"/>
</dbReference>
<evidence type="ECO:0000256" key="10">
    <source>
        <dbReference type="SAM" id="Phobius"/>
    </source>
</evidence>
<accession>A0A518H3B0</accession>
<dbReference type="CDD" id="cd00082">
    <property type="entry name" value="HisKA"/>
    <property type="match status" value="1"/>
</dbReference>
<dbReference type="InterPro" id="IPR000014">
    <property type="entry name" value="PAS"/>
</dbReference>
<evidence type="ECO:0000256" key="4">
    <source>
        <dbReference type="ARBA" id="ARBA00022679"/>
    </source>
</evidence>
<keyword evidence="4 16" id="KW-0808">Transferase</keyword>
<dbReference type="PANTHER" id="PTHR43047">
    <property type="entry name" value="TWO-COMPONENT HISTIDINE PROTEIN KINASE"/>
    <property type="match status" value="1"/>
</dbReference>
<dbReference type="InterPro" id="IPR005467">
    <property type="entry name" value="His_kinase_dom"/>
</dbReference>
<dbReference type="OrthoDB" id="3272385at2"/>
<dbReference type="SMART" id="SM00387">
    <property type="entry name" value="HATPase_c"/>
    <property type="match status" value="1"/>
</dbReference>
<evidence type="ECO:0000259" key="12">
    <source>
        <dbReference type="PROSITE" id="PS50109"/>
    </source>
</evidence>
<dbReference type="InterPro" id="IPR013656">
    <property type="entry name" value="PAS_4"/>
</dbReference>
<dbReference type="PANTHER" id="PTHR43047:SF72">
    <property type="entry name" value="OSMOSENSING HISTIDINE PROTEIN KINASE SLN1"/>
    <property type="match status" value="1"/>
</dbReference>
<dbReference type="GO" id="GO:0000155">
    <property type="term" value="F:phosphorelay sensor kinase activity"/>
    <property type="evidence" value="ECO:0007669"/>
    <property type="project" value="InterPro"/>
</dbReference>
<dbReference type="InterPro" id="IPR000700">
    <property type="entry name" value="PAS-assoc_C"/>
</dbReference>
<keyword evidence="7 10" id="KW-0472">Membrane</keyword>
<name>A0A518H3B0_9BACT</name>
<dbReference type="SUPFAM" id="SSF47384">
    <property type="entry name" value="Homodimeric domain of signal transducing histidine kinase"/>
    <property type="match status" value="1"/>
</dbReference>
<dbReference type="Pfam" id="PF00072">
    <property type="entry name" value="Response_reg"/>
    <property type="match status" value="1"/>
</dbReference>
<dbReference type="CDD" id="cd19410">
    <property type="entry name" value="HK9-like_sensor"/>
    <property type="match status" value="1"/>
</dbReference>
<dbReference type="InterPro" id="IPR001789">
    <property type="entry name" value="Sig_transdc_resp-reg_receiver"/>
</dbReference>
<dbReference type="SUPFAM" id="SSF52172">
    <property type="entry name" value="CheY-like"/>
    <property type="match status" value="1"/>
</dbReference>
<evidence type="ECO:0000256" key="2">
    <source>
        <dbReference type="ARBA" id="ARBA00012438"/>
    </source>
</evidence>
<feature type="compositionally biased region" description="Basic and acidic residues" evidence="9">
    <location>
        <begin position="582"/>
        <end position="593"/>
    </location>
</feature>
<comment type="catalytic activity">
    <reaction evidence="1">
        <text>ATP + protein L-histidine = ADP + protein N-phospho-L-histidine.</text>
        <dbReference type="EC" id="2.7.13.3"/>
    </reaction>
</comment>
<dbReference type="SUPFAM" id="SSF55874">
    <property type="entry name" value="ATPase domain of HSP90 chaperone/DNA topoisomerase II/histidine kinase"/>
    <property type="match status" value="1"/>
</dbReference>
<dbReference type="SMART" id="SM00388">
    <property type="entry name" value="HisKA"/>
    <property type="match status" value="1"/>
</dbReference>
<dbReference type="PROSITE" id="PS50110">
    <property type="entry name" value="RESPONSE_REGULATORY"/>
    <property type="match status" value="1"/>
</dbReference>
<feature type="domain" description="PAS" evidence="14">
    <location>
        <begin position="219"/>
        <end position="292"/>
    </location>
</feature>
<dbReference type="RefSeq" id="WP_145270851.1">
    <property type="nucleotide sequence ID" value="NZ_CP036426.1"/>
</dbReference>
<dbReference type="SUPFAM" id="SSF55785">
    <property type="entry name" value="PYP-like sensor domain (PAS domain)"/>
    <property type="match status" value="1"/>
</dbReference>
<evidence type="ECO:0000259" key="13">
    <source>
        <dbReference type="PROSITE" id="PS50110"/>
    </source>
</evidence>